<accession>A0AB35U0U7</accession>
<name>A0AB35U0U7_9FIRM</name>
<dbReference type="GO" id="GO:0003677">
    <property type="term" value="F:DNA binding"/>
    <property type="evidence" value="ECO:0007669"/>
    <property type="project" value="UniProtKB-UniRule"/>
</dbReference>
<dbReference type="Pfam" id="PF00440">
    <property type="entry name" value="TetR_N"/>
    <property type="match status" value="1"/>
</dbReference>
<dbReference type="Gene3D" id="1.10.357.10">
    <property type="entry name" value="Tetracycline Repressor, domain 2"/>
    <property type="match status" value="1"/>
</dbReference>
<protein>
    <submittedName>
        <fullName evidence="4">TetR/AcrR family transcriptional regulator</fullName>
    </submittedName>
</protein>
<sequence length="223" mass="25966">MSEEFIRARTKEQKEIRMSAVMEVADAQFHKMPYQSITLSTIARNLGSSRANLYRYVKTKEEIFLQLYLQKEKDCIQEMQSMEDIVPCDPALFGAKMAEIFFHHLDFIHYQSILAQIIEQNVSLEALTAFKKQVREDRAPVYALLKKQCPSLSQKQIQQMFLTFLYESSGLYAHTQASPLTIKAMELAGFTNQNDSFTDMLAEFITMCMQHYKPFHHKENSHD</sequence>
<reference evidence="4 5" key="1">
    <citation type="submission" date="2022-03" db="EMBL/GenBank/DDBJ databases">
        <title>Novel taxa within the pig intestine.</title>
        <authorList>
            <person name="Wylensek D."/>
            <person name="Bishof K."/>
            <person name="Afrizal A."/>
            <person name="Clavel T."/>
        </authorList>
    </citation>
    <scope>NUCLEOTIDE SEQUENCE [LARGE SCALE GENOMIC DNA]</scope>
    <source>
        <strain evidence="4 5">CLA-KB-P133</strain>
    </source>
</reference>
<feature type="DNA-binding region" description="H-T-H motif" evidence="2">
    <location>
        <begin position="38"/>
        <end position="57"/>
    </location>
</feature>
<dbReference type="SUPFAM" id="SSF46689">
    <property type="entry name" value="Homeodomain-like"/>
    <property type="match status" value="1"/>
</dbReference>
<evidence type="ECO:0000259" key="3">
    <source>
        <dbReference type="PROSITE" id="PS50977"/>
    </source>
</evidence>
<keyword evidence="1 2" id="KW-0238">DNA-binding</keyword>
<dbReference type="RefSeq" id="WP_370595352.1">
    <property type="nucleotide sequence ID" value="NZ_JALBUR010000002.1"/>
</dbReference>
<dbReference type="Pfam" id="PF17929">
    <property type="entry name" value="TetR_C_34"/>
    <property type="match status" value="1"/>
</dbReference>
<evidence type="ECO:0000256" key="1">
    <source>
        <dbReference type="ARBA" id="ARBA00023125"/>
    </source>
</evidence>
<dbReference type="PROSITE" id="PS50977">
    <property type="entry name" value="HTH_TETR_2"/>
    <property type="match status" value="1"/>
</dbReference>
<evidence type="ECO:0000313" key="4">
    <source>
        <dbReference type="EMBL" id="MDX8418698.1"/>
    </source>
</evidence>
<dbReference type="InterPro" id="IPR001647">
    <property type="entry name" value="HTH_TetR"/>
</dbReference>
<dbReference type="EMBL" id="JALBUR010000002">
    <property type="protein sequence ID" value="MDX8418698.1"/>
    <property type="molecule type" value="Genomic_DNA"/>
</dbReference>
<dbReference type="InterPro" id="IPR009057">
    <property type="entry name" value="Homeodomain-like_sf"/>
</dbReference>
<dbReference type="Proteomes" id="UP001286174">
    <property type="component" value="Unassembled WGS sequence"/>
</dbReference>
<keyword evidence="5" id="KW-1185">Reference proteome</keyword>
<gene>
    <name evidence="4" type="ORF">MOZ60_01165</name>
</gene>
<proteinExistence type="predicted"/>
<dbReference type="InterPro" id="IPR041483">
    <property type="entry name" value="TetR_C_34"/>
</dbReference>
<organism evidence="4 5">
    <name type="scientific">Grylomicrobium aquisgranensis</name>
    <dbReference type="NCBI Taxonomy" id="2926318"/>
    <lineage>
        <taxon>Bacteria</taxon>
        <taxon>Bacillati</taxon>
        <taxon>Bacillota</taxon>
        <taxon>Erysipelotrichia</taxon>
        <taxon>Erysipelotrichales</taxon>
        <taxon>Erysipelotrichaceae</taxon>
        <taxon>Grylomicrobium</taxon>
    </lineage>
</organism>
<feature type="domain" description="HTH tetR-type" evidence="3">
    <location>
        <begin position="15"/>
        <end position="75"/>
    </location>
</feature>
<evidence type="ECO:0000256" key="2">
    <source>
        <dbReference type="PROSITE-ProRule" id="PRU00335"/>
    </source>
</evidence>
<comment type="caution">
    <text evidence="4">The sequence shown here is derived from an EMBL/GenBank/DDBJ whole genome shotgun (WGS) entry which is preliminary data.</text>
</comment>
<evidence type="ECO:0000313" key="5">
    <source>
        <dbReference type="Proteomes" id="UP001286174"/>
    </source>
</evidence>
<dbReference type="AlphaFoldDB" id="A0AB35U0U7"/>